<organism evidence="1 2">
    <name type="scientific">Acidithiobacillus sulfuriphilus</name>
    <dbReference type="NCBI Taxonomy" id="1867749"/>
    <lineage>
        <taxon>Bacteria</taxon>
        <taxon>Pseudomonadati</taxon>
        <taxon>Pseudomonadota</taxon>
        <taxon>Acidithiobacillia</taxon>
        <taxon>Acidithiobacillales</taxon>
        <taxon>Acidithiobacillaceae</taxon>
        <taxon>Acidithiobacillus</taxon>
    </lineage>
</organism>
<keyword evidence="2" id="KW-1185">Reference proteome</keyword>
<sequence>MKHKPRHHLAFATLRLEGGLFLPDQLEKAALGAALFQSEADYHTPKGLKLKDDTSRAFQIASAQWKHFAGQFERSDVDVGALTRHFVQELLRDAFGYTHIAPVTGLSVGDQHYPITFLAGALPVVVAPHTLGLDEADPRFAVTGNGARKKTAFQLAQEFLNASPDYTWAMVSNGRQLRLLRDAATLTRPSFLEIDLQDLLGGARYAEFANVWRLLHASRAPQPALHPESGEQEGPCIWEQWRAAGQEEGTRVRDGLRQGVTEALLIFGEGFIQHPANGALRQALDTGTLSAYAYFQQLLRLIYRLILLFNVEERGLLHPADDSTTAIAAYAEGYAVGRLRDLCLKRRARNCFDDHWQALRIVFKGLAQGEPRLALPALGGLFAASQCPALDTASLDNAHLLAAMQQLRWSNHSGSLAPVDYRNMGSEELGSVYESLLELVPDIDLPARKFGFIGIGDSEGSTAGNARKLTGSYYTPDALVQELIRSALDPVIAQRLAAHPANPVEALLAMRVIDPACGSGHFLLAAARRLAEQLAQLRAADGAVQPQDYRHALREVIARCIFGVDRNPMAIELARTALWLEGFEEGRPLSFLDHHLQVGDALLGLTDLKALEHGIPKEAFKPLSGDDKAVCKALAQANAYGLKQLERELHSNLVPFDLHRIDGLEGLRQLEALPQDTPTQIAAKEAAYHAFLHQAQDSRLAQAADLLVGAFLLPKVDGTQDTGMDVTAGLTLFAPLASPPAIPTSQTLWLGLFTETPGSAYQAQRAAAHAACVEARVLHWPLAFPQVFAAGGFDCVLGNPPWERIKLQEEEFFATRHRDVAEARNKAERSQRIGWLAEGMLARHLFPELEHPAQECAAEQRLYAEFITARRTAEAMSLFAHVKGEDDGRYPLTGVGDVNTYALFAETFAQLMAPLGRAGFIVPTGIATDDSTKAFFAHITQNARLVSLYDIENREAVFPAVHRSYKFCLLTLGQAAQAEFVCFATRVEQLADPRRRFRLTPEEFRRLNPNTLTCPVFRSARDAELTKKLYRTAPVLIDDNWPNGNPWGIRFMAMLHMSNDSHLFRAAPGADSLPLYEAKMIHQFDHRWATYNPDGNSRDVTLAEHRDPDFTVTPRYWVDATEVAQRLADKGWTRGWLMGWRDICRATDERTVIAAVVPKVGTGDTLLLMFPDPKHGARVACLLADQCSLVHDYAARQKVGGTHLKYHVKKQLPNLPPDRYTAADLAFIVPRVLELTYTVFDLKAWAQDLGFDGSPYAFDPDRRALLRAELDAYYARLYGLTRDELRYILDPSDVMGDDYPSETFRVLQKNEMREFGEYRTQRLVLAAWDQLVGGALA</sequence>
<evidence type="ECO:0000313" key="2">
    <source>
        <dbReference type="Proteomes" id="UP000271650"/>
    </source>
</evidence>
<dbReference type="EMBL" id="CP127527">
    <property type="protein sequence ID" value="XRI76873.1"/>
    <property type="molecule type" value="Genomic_DNA"/>
</dbReference>
<keyword evidence="1" id="KW-0489">Methyltransferase</keyword>
<protein>
    <submittedName>
        <fullName evidence="1">N-6 DNA methylase</fullName>
    </submittedName>
</protein>
<proteinExistence type="predicted"/>
<accession>A0ACD5HQ91</accession>
<dbReference type="Proteomes" id="UP000271650">
    <property type="component" value="Chromosome"/>
</dbReference>
<name>A0ACD5HQ91_9PROT</name>
<gene>
    <name evidence="1" type="ORF">EC580_013055</name>
</gene>
<evidence type="ECO:0000313" key="1">
    <source>
        <dbReference type="EMBL" id="XRI76873.1"/>
    </source>
</evidence>
<reference evidence="1 2" key="1">
    <citation type="journal article" date="2019" name="Int. J. Syst. Evol. Microbiol.">
        <title>Acidithiobacillus sulfuriphilus sp. nov.: an extremely acidophilic sulfur-oxidizing chemolithotroph isolated from a neutral pH environment.</title>
        <authorList>
            <person name="Falagan C."/>
            <person name="Moya-Beltran A."/>
            <person name="Castro M."/>
            <person name="Quatrini R."/>
            <person name="Johnson D.B."/>
        </authorList>
    </citation>
    <scope>NUCLEOTIDE SEQUENCE [LARGE SCALE GENOMIC DNA]</scope>
    <source>
        <strain evidence="1 2">CJ-2</strain>
    </source>
</reference>
<keyword evidence="1" id="KW-0808">Transferase</keyword>